<comment type="caution">
    <text evidence="2">The sequence shown here is derived from an EMBL/GenBank/DDBJ whole genome shotgun (WGS) entry which is preliminary data.</text>
</comment>
<proteinExistence type="predicted"/>
<organism evidence="2">
    <name type="scientific">bioreactor metagenome</name>
    <dbReference type="NCBI Taxonomy" id="1076179"/>
    <lineage>
        <taxon>unclassified sequences</taxon>
        <taxon>metagenomes</taxon>
        <taxon>ecological metagenomes</taxon>
    </lineage>
</organism>
<evidence type="ECO:0000313" key="2">
    <source>
        <dbReference type="EMBL" id="MPL62116.1"/>
    </source>
</evidence>
<dbReference type="EMBL" id="VSSQ01000017">
    <property type="protein sequence ID" value="MPL62116.1"/>
    <property type="molecule type" value="Genomic_DNA"/>
</dbReference>
<evidence type="ECO:0000256" key="1">
    <source>
        <dbReference type="SAM" id="Phobius"/>
    </source>
</evidence>
<sequence>MKKTNQNNNAGTAAGITVGVAAVGAIAYLLFGPDGKKNQKIVKGWAVKMKGEIMEELEKMEEISGPVYEKIVDKVGEKYKKIKNLDLEDVTKEIDSFKKNWKNIEKKSKPAAKKIAKKVVKKVGKKVVEK</sequence>
<dbReference type="AlphaFoldDB" id="A0A644T5A4"/>
<keyword evidence="1" id="KW-1133">Transmembrane helix</keyword>
<reference evidence="2" key="1">
    <citation type="submission" date="2019-08" db="EMBL/GenBank/DDBJ databases">
        <authorList>
            <person name="Kucharzyk K."/>
            <person name="Murdoch R.W."/>
            <person name="Higgins S."/>
            <person name="Loffler F."/>
        </authorList>
    </citation>
    <scope>NUCLEOTIDE SEQUENCE</scope>
</reference>
<protein>
    <recommendedName>
        <fullName evidence="3">YtxH-like protein</fullName>
    </recommendedName>
</protein>
<keyword evidence="1" id="KW-0812">Transmembrane</keyword>
<feature type="transmembrane region" description="Helical" evidence="1">
    <location>
        <begin position="12"/>
        <end position="31"/>
    </location>
</feature>
<gene>
    <name evidence="2" type="ORF">SDC9_07715</name>
</gene>
<keyword evidence="1" id="KW-0472">Membrane</keyword>
<evidence type="ECO:0008006" key="3">
    <source>
        <dbReference type="Google" id="ProtNLM"/>
    </source>
</evidence>
<accession>A0A644T5A4</accession>
<name>A0A644T5A4_9ZZZZ</name>